<dbReference type="Proteomes" id="UP000756921">
    <property type="component" value="Unassembled WGS sequence"/>
</dbReference>
<evidence type="ECO:0000313" key="4">
    <source>
        <dbReference type="Proteomes" id="UP000756921"/>
    </source>
</evidence>
<feature type="coiled-coil region" evidence="1">
    <location>
        <begin position="94"/>
        <end position="121"/>
    </location>
</feature>
<name>A0A9P6G6A5_9PLEO</name>
<organism evidence="3 4">
    <name type="scientific">Paraphaeosphaeria minitans</name>
    <dbReference type="NCBI Taxonomy" id="565426"/>
    <lineage>
        <taxon>Eukaryota</taxon>
        <taxon>Fungi</taxon>
        <taxon>Dikarya</taxon>
        <taxon>Ascomycota</taxon>
        <taxon>Pezizomycotina</taxon>
        <taxon>Dothideomycetes</taxon>
        <taxon>Pleosporomycetidae</taxon>
        <taxon>Pleosporales</taxon>
        <taxon>Massarineae</taxon>
        <taxon>Didymosphaeriaceae</taxon>
        <taxon>Paraphaeosphaeria</taxon>
    </lineage>
</organism>
<evidence type="ECO:0000256" key="2">
    <source>
        <dbReference type="SAM" id="MobiDB-lite"/>
    </source>
</evidence>
<accession>A0A9P6G6A5</accession>
<protein>
    <submittedName>
        <fullName evidence="3">Uncharacterized protein</fullName>
    </submittedName>
</protein>
<feature type="region of interest" description="Disordered" evidence="2">
    <location>
        <begin position="121"/>
        <end position="148"/>
    </location>
</feature>
<reference evidence="3" key="1">
    <citation type="journal article" date="2020" name="Mol. Plant Microbe Interact.">
        <title>Genome Sequence of the Biocontrol Agent Coniothyrium minitans strain Conio (IMI 134523).</title>
        <authorList>
            <person name="Patel D."/>
            <person name="Shittu T.A."/>
            <person name="Baroncelli R."/>
            <person name="Muthumeenakshi S."/>
            <person name="Osborne T.H."/>
            <person name="Janganan T.K."/>
            <person name="Sreenivasaprasad S."/>
        </authorList>
    </citation>
    <scope>NUCLEOTIDE SEQUENCE</scope>
    <source>
        <strain evidence="3">Conio</strain>
    </source>
</reference>
<dbReference type="EMBL" id="WJXW01000019">
    <property type="protein sequence ID" value="KAF9728539.1"/>
    <property type="molecule type" value="Genomic_DNA"/>
</dbReference>
<evidence type="ECO:0000256" key="1">
    <source>
        <dbReference type="SAM" id="Coils"/>
    </source>
</evidence>
<keyword evidence="1" id="KW-0175">Coiled coil</keyword>
<comment type="caution">
    <text evidence="3">The sequence shown here is derived from an EMBL/GenBank/DDBJ whole genome shotgun (WGS) entry which is preliminary data.</text>
</comment>
<proteinExistence type="predicted"/>
<sequence length="162" mass="18069">MADPSLFMGWNEFPDNNGIIPEASESISKQPPSFSQDHDSTQMILSAVTRVAMSQKTINVTLGQLVARQQKSDDMLKTVVEFGKKLEGDMKYLADASEQGIAKVRNDLDEYQRRVSDIRIAQQTSTDDRHSGMGPRGGQGFYPEAPTYPPRWNPLPLVPFPL</sequence>
<dbReference type="AlphaFoldDB" id="A0A9P6G6A5"/>
<keyword evidence="4" id="KW-1185">Reference proteome</keyword>
<evidence type="ECO:0000313" key="3">
    <source>
        <dbReference type="EMBL" id="KAF9728539.1"/>
    </source>
</evidence>
<gene>
    <name evidence="3" type="ORF">PMIN01_13367</name>
</gene>